<dbReference type="OrthoDB" id="9803988at2"/>
<evidence type="ECO:0000256" key="1">
    <source>
        <dbReference type="ARBA" id="ARBA00004418"/>
    </source>
</evidence>
<evidence type="ECO:0000313" key="5">
    <source>
        <dbReference type="Proteomes" id="UP000298735"/>
    </source>
</evidence>
<organism evidence="4 5">
    <name type="scientific">Agrobacterium salinitolerans</name>
    <dbReference type="NCBI Taxonomy" id="1183413"/>
    <lineage>
        <taxon>Bacteria</taxon>
        <taxon>Pseudomonadati</taxon>
        <taxon>Pseudomonadota</taxon>
        <taxon>Alphaproteobacteria</taxon>
        <taxon>Hyphomicrobiales</taxon>
        <taxon>Rhizobiaceae</taxon>
        <taxon>Rhizobium/Agrobacterium group</taxon>
        <taxon>Agrobacterium</taxon>
    </lineage>
</organism>
<dbReference type="InterPro" id="IPR030678">
    <property type="entry name" value="Peptide/Ni-bd"/>
</dbReference>
<protein>
    <submittedName>
        <fullName evidence="4">ABC transporter substrate-binding protein</fullName>
    </submittedName>
</protein>
<evidence type="ECO:0000313" key="4">
    <source>
        <dbReference type="EMBL" id="UYZ08194.1"/>
    </source>
</evidence>
<evidence type="ECO:0000256" key="3">
    <source>
        <dbReference type="ARBA" id="ARBA00022729"/>
    </source>
</evidence>
<dbReference type="GO" id="GO:0015833">
    <property type="term" value="P:peptide transport"/>
    <property type="evidence" value="ECO:0007669"/>
    <property type="project" value="TreeGrafter"/>
</dbReference>
<dbReference type="SUPFAM" id="SSF53850">
    <property type="entry name" value="Periplasmic binding protein-like II"/>
    <property type="match status" value="1"/>
</dbReference>
<dbReference type="PANTHER" id="PTHR30290:SF65">
    <property type="entry name" value="MONOACYL PHOSPHATIDYLINOSITOL TETRAMANNOSIDE-BINDING PROTEIN LPQW-RELATED"/>
    <property type="match status" value="1"/>
</dbReference>
<proteinExistence type="inferred from homology"/>
<dbReference type="Pfam" id="PF00496">
    <property type="entry name" value="SBP_bac_5"/>
    <property type="match status" value="1"/>
</dbReference>
<comment type="similarity">
    <text evidence="2">Belongs to the bacterial solute-binding protein 5 family.</text>
</comment>
<dbReference type="PROSITE" id="PS01040">
    <property type="entry name" value="SBP_BACTERIAL_5"/>
    <property type="match status" value="1"/>
</dbReference>
<dbReference type="InterPro" id="IPR000914">
    <property type="entry name" value="SBP_5_dom"/>
</dbReference>
<dbReference type="GO" id="GO:0043190">
    <property type="term" value="C:ATP-binding cassette (ABC) transporter complex"/>
    <property type="evidence" value="ECO:0007669"/>
    <property type="project" value="InterPro"/>
</dbReference>
<keyword evidence="3" id="KW-0732">Signal</keyword>
<dbReference type="RefSeq" id="WP_137410096.1">
    <property type="nucleotide sequence ID" value="NZ_CP109968.1"/>
</dbReference>
<dbReference type="Gene3D" id="3.40.190.10">
    <property type="entry name" value="Periplasmic binding protein-like II"/>
    <property type="match status" value="1"/>
</dbReference>
<dbReference type="InterPro" id="IPR023765">
    <property type="entry name" value="SBP_5_CS"/>
</dbReference>
<dbReference type="InterPro" id="IPR039424">
    <property type="entry name" value="SBP_5"/>
</dbReference>
<dbReference type="EMBL" id="CP109968">
    <property type="protein sequence ID" value="UYZ08194.1"/>
    <property type="molecule type" value="Genomic_DNA"/>
</dbReference>
<gene>
    <name evidence="4" type="ORF">CFBP5507_04080</name>
</gene>
<dbReference type="GO" id="GO:1904680">
    <property type="term" value="F:peptide transmembrane transporter activity"/>
    <property type="evidence" value="ECO:0007669"/>
    <property type="project" value="TreeGrafter"/>
</dbReference>
<comment type="subcellular location">
    <subcellularLocation>
        <location evidence="1">Periplasm</location>
    </subcellularLocation>
</comment>
<sequence>MIKHALLTTCAIAGAFGANAANAGTVTYDDNYAIKAAWQMASDDSTMGMRVGCYEGLVRIGFDMRQEASLAESWKQIEPKVWEFKLRKGVKFQNGEDFNAAAVVNALTNLLKASVPARAFSPKQIASVEAVGDDIVKVTTIEPSVLLPAQLASPATAILAPSAYKDGKINPIGTCTGPFEITEVDPNQYMVMKANHGYWGGMPKLDGGRVNFVPDADTRATQIRTGEVQISRLVPPWSIKSIEATKGVKVATISVPRITELLLNNSRPPFNDKKVREAVRAAIDAAGIASSIYEEKVKSASMPFAPGQPWAVEEPASAYDVAKAKSLLQEAGIAPGSLKVTILAYTMKTELKDVAAIIQAQLQEIGITAVVRVAEYSAIEPDLLAGNFDMVLLSRGYATDVIEPAGYLNADYSCTGTYNISHYCNAETDKLIKAAYAEVEPTKRYAIYGEIVKKIYDDAVSVFLVHETVFDAYSEKLENFRPHPINYFVLTKDMAIK</sequence>
<dbReference type="Gene3D" id="3.10.105.10">
    <property type="entry name" value="Dipeptide-binding Protein, Domain 3"/>
    <property type="match status" value="1"/>
</dbReference>
<dbReference type="PANTHER" id="PTHR30290">
    <property type="entry name" value="PERIPLASMIC BINDING COMPONENT OF ABC TRANSPORTER"/>
    <property type="match status" value="1"/>
</dbReference>
<dbReference type="AlphaFoldDB" id="A0A4Z1RC11"/>
<dbReference type="GO" id="GO:0030288">
    <property type="term" value="C:outer membrane-bounded periplasmic space"/>
    <property type="evidence" value="ECO:0007669"/>
    <property type="project" value="UniProtKB-ARBA"/>
</dbReference>
<dbReference type="KEGG" id="asal:CFBP5507_04080"/>
<dbReference type="CDD" id="cd08490">
    <property type="entry name" value="PBP2_NikA_DppA_OppA_like_3"/>
    <property type="match status" value="1"/>
</dbReference>
<name>A0A4Z1RC11_9HYPH</name>
<dbReference type="PIRSF" id="PIRSF002741">
    <property type="entry name" value="MppA"/>
    <property type="match status" value="1"/>
</dbReference>
<evidence type="ECO:0000256" key="2">
    <source>
        <dbReference type="ARBA" id="ARBA00005695"/>
    </source>
</evidence>
<accession>A0A4Z1RC11</accession>
<reference evidence="4" key="1">
    <citation type="submission" date="2022-10" db="EMBL/GenBank/DDBJ databases">
        <title>Complete genome sequence of Agrobacterium salinitolerans CFBP5507.</title>
        <authorList>
            <person name="Tchabashvili S."/>
            <person name="Yen H.-C."/>
            <person name="Haryono M."/>
            <person name="Lin Y.-C."/>
            <person name="Lai E.-M."/>
            <person name="Kuo C.-H."/>
        </authorList>
    </citation>
    <scope>NUCLEOTIDE SEQUENCE</scope>
    <source>
        <strain evidence="4">CFBP5507</strain>
    </source>
</reference>
<dbReference type="Proteomes" id="UP000298735">
    <property type="component" value="Chromosome Circular"/>
</dbReference>